<organism evidence="2 3">
    <name type="scientific">Deinococcus koreensis</name>
    <dbReference type="NCBI Taxonomy" id="2054903"/>
    <lineage>
        <taxon>Bacteria</taxon>
        <taxon>Thermotogati</taxon>
        <taxon>Deinococcota</taxon>
        <taxon>Deinococci</taxon>
        <taxon>Deinococcales</taxon>
        <taxon>Deinococcaceae</taxon>
        <taxon>Deinococcus</taxon>
    </lineage>
</organism>
<dbReference type="RefSeq" id="WP_103310850.1">
    <property type="nucleotide sequence ID" value="NZ_PPPD01000001.1"/>
</dbReference>
<proteinExistence type="predicted"/>
<reference evidence="2 3" key="1">
    <citation type="submission" date="2018-01" db="EMBL/GenBank/DDBJ databases">
        <title>Deinococcus koreensis sp. nov., a radiation-resistant bacterium isolated from river water.</title>
        <authorList>
            <person name="Choi A."/>
        </authorList>
    </citation>
    <scope>NUCLEOTIDE SEQUENCE [LARGE SCALE GENOMIC DNA]</scope>
    <source>
        <strain evidence="2 3">SJW1-2</strain>
    </source>
</reference>
<gene>
    <name evidence="2" type="ORF">CVO96_04600</name>
</gene>
<accession>A0A2K3UW41</accession>
<feature type="region of interest" description="Disordered" evidence="1">
    <location>
        <begin position="9"/>
        <end position="65"/>
    </location>
</feature>
<evidence type="ECO:0000313" key="3">
    <source>
        <dbReference type="Proteomes" id="UP000236379"/>
    </source>
</evidence>
<feature type="compositionally biased region" description="Basic and acidic residues" evidence="1">
    <location>
        <begin position="19"/>
        <end position="36"/>
    </location>
</feature>
<evidence type="ECO:0000256" key="1">
    <source>
        <dbReference type="SAM" id="MobiDB-lite"/>
    </source>
</evidence>
<name>A0A2K3UW41_9DEIO</name>
<protein>
    <submittedName>
        <fullName evidence="2">Uncharacterized protein</fullName>
    </submittedName>
</protein>
<dbReference type="Proteomes" id="UP000236379">
    <property type="component" value="Unassembled WGS sequence"/>
</dbReference>
<dbReference type="EMBL" id="PPPD01000001">
    <property type="protein sequence ID" value="PNY80741.1"/>
    <property type="molecule type" value="Genomic_DNA"/>
</dbReference>
<comment type="caution">
    <text evidence="2">The sequence shown here is derived from an EMBL/GenBank/DDBJ whole genome shotgun (WGS) entry which is preliminary data.</text>
</comment>
<keyword evidence="3" id="KW-1185">Reference proteome</keyword>
<dbReference type="AlphaFoldDB" id="A0A2K3UW41"/>
<evidence type="ECO:0000313" key="2">
    <source>
        <dbReference type="EMBL" id="PNY80741.1"/>
    </source>
</evidence>
<sequence length="214" mass="22359">MLIVMPLLAQATGTPGSARRQEVRQEHHPRPPREMRATVSTGLPPHLPPAGPEHTRSPPGQGRLYSVSPFARSEPTFPLEDCMKTLLLILSLSASSLAATPSVPQVYATDDAGMAYPALYTESSWMALEVPLSTLGGAVPSDLNLAASGLPDGVSLTLGTVKTRGAMAIVHVKVARSAAAKTRVVNSLATVEVRSGSRVLSTMAVPVMGAAYGQ</sequence>
<dbReference type="OrthoDB" id="72508at2"/>